<proteinExistence type="predicted"/>
<dbReference type="Proteomes" id="UP000239899">
    <property type="component" value="Unassembled WGS sequence"/>
</dbReference>
<evidence type="ECO:0000313" key="3">
    <source>
        <dbReference type="Proteomes" id="UP000239899"/>
    </source>
</evidence>
<dbReference type="InterPro" id="IPR037524">
    <property type="entry name" value="PA14/GLEYA"/>
</dbReference>
<keyword evidence="3" id="KW-1185">Reference proteome</keyword>
<evidence type="ECO:0000259" key="1">
    <source>
        <dbReference type="PROSITE" id="PS51820"/>
    </source>
</evidence>
<dbReference type="EMBL" id="LHPG02000004">
    <property type="protein sequence ID" value="PRW59309.1"/>
    <property type="molecule type" value="Genomic_DNA"/>
</dbReference>
<name>A0A2P6TZ18_CHLSO</name>
<dbReference type="OrthoDB" id="2012039at2759"/>
<dbReference type="PROSITE" id="PS51820">
    <property type="entry name" value="PA14"/>
    <property type="match status" value="1"/>
</dbReference>
<dbReference type="PANTHER" id="PTHR46967:SF2">
    <property type="entry name" value="SUSHI, VON WILLEBRAND FACTOR TYPE A, EGF AND PENTRAXIN DOMAIN-CONTAINING PROTEIN 1-LIKE"/>
    <property type="match status" value="1"/>
</dbReference>
<sequence length="784" mass="79587">MLTLLVTVVRAQSYQQGVSLTVYPLPAGASGLPAAFPPAGSPLFSSVLQTPFCARLADCFTDGSGRAHTQNVAALITGELWTPVDGMYSLFLTSTADSRLDLNGQRALDVNDCATAYLDGSCAGEERSITFWLPGQRWHPIRIEYWNGASTAGSLTLEWSGRDIPRQRVPQTNLRTLAPSGAAPSPPPFAPPTNGCPVVGSISLALATATDPTAAHATCFARFAVQVDSSCRLEVVPAPGASRWQYSSLWSAVPVPQHSNMRGCPTLPISGGTLDTARERTPGGVAAAIQAALSSAMFAAPSGADAYSTISGVELAADSLVVTTAWPPNRLVFVAVSGSLGSTIAAGSTACTGAACVWNPATGCPPGRQRILAGTGFICALCPPGSSCVGGSAAPVACATGRAATTGSATCSACAPGSSSGSAGMSHCSPCSYDWYQPSAAQTDCRPCPPGSYAHFPGSTVCVACYFGKAVVMADGNGVYTSVTAEQPSHGFIDVVTSPASPLANSSSCAFSPWASACESLSNRTLTIETDPSCAVAIAVLGDSGCSQPDRMTLLQGVYADASTILARLPDDPSTSLSLRLSQTAAGWSMALFQLTTAFDTAPGSLGSCTDVLTAPPSSCPPGTVVDSNPQAGDGITLYKASQCVPCSAGYKCADGQATGCDDTLLNTVLGAAECDTCPTVNITDPSCGSDCSSDTDPVLPTAINFCAACPAGYWAAVPGRDECQPCPAGTYRRYGMVSTQCWSCPPGSFSAAGVSSCTLCEPGTATAAPDSAPDPTTGGCPAW</sequence>
<dbReference type="AlphaFoldDB" id="A0A2P6TZ18"/>
<dbReference type="PANTHER" id="PTHR46967">
    <property type="entry name" value="INSULIN-LIKE GROWTH FACTOR BINDING PROTEIN,N-TERMINAL"/>
    <property type="match status" value="1"/>
</dbReference>
<dbReference type="Gene3D" id="3.90.182.10">
    <property type="entry name" value="Toxin - Anthrax Protective Antigen,domain 1"/>
    <property type="match status" value="1"/>
</dbReference>
<dbReference type="InterPro" id="IPR011658">
    <property type="entry name" value="PA14_dom"/>
</dbReference>
<dbReference type="SUPFAM" id="SSF56988">
    <property type="entry name" value="Anthrax protective antigen"/>
    <property type="match status" value="1"/>
</dbReference>
<dbReference type="Pfam" id="PF07699">
    <property type="entry name" value="Ephrin_rec_like"/>
    <property type="match status" value="1"/>
</dbReference>
<protein>
    <submittedName>
        <fullName evidence="2">Serine threonine</fullName>
    </submittedName>
</protein>
<comment type="caution">
    <text evidence="2">The sequence shown here is derived from an EMBL/GenBank/DDBJ whole genome shotgun (WGS) entry which is preliminary data.</text>
</comment>
<feature type="domain" description="PA14" evidence="1">
    <location>
        <begin position="13"/>
        <end position="173"/>
    </location>
</feature>
<evidence type="ECO:0000313" key="2">
    <source>
        <dbReference type="EMBL" id="PRW59309.1"/>
    </source>
</evidence>
<reference evidence="2 3" key="1">
    <citation type="journal article" date="2018" name="Plant J.">
        <title>Genome sequences of Chlorella sorokiniana UTEX 1602 and Micractinium conductrix SAG 241.80: implications to maltose excretion by a green alga.</title>
        <authorList>
            <person name="Arriola M.B."/>
            <person name="Velmurugan N."/>
            <person name="Zhang Y."/>
            <person name="Plunkett M.H."/>
            <person name="Hondzo H."/>
            <person name="Barney B.M."/>
        </authorList>
    </citation>
    <scope>NUCLEOTIDE SEQUENCE [LARGE SCALE GENOMIC DNA]</scope>
    <source>
        <strain evidence="3">UTEX 1602</strain>
    </source>
</reference>
<gene>
    <name evidence="2" type="ORF">C2E21_2535</name>
</gene>
<accession>A0A2P6TZ18</accession>
<dbReference type="Pfam" id="PF07691">
    <property type="entry name" value="PA14"/>
    <property type="match status" value="1"/>
</dbReference>
<dbReference type="InterPro" id="IPR011641">
    <property type="entry name" value="Tyr-kin_ephrin_A/B_rcpt-like"/>
</dbReference>
<dbReference type="Gene3D" id="2.10.50.10">
    <property type="entry name" value="Tumor Necrosis Factor Receptor, subunit A, domain 2"/>
    <property type="match status" value="2"/>
</dbReference>
<organism evidence="2 3">
    <name type="scientific">Chlorella sorokiniana</name>
    <name type="common">Freshwater green alga</name>
    <dbReference type="NCBI Taxonomy" id="3076"/>
    <lineage>
        <taxon>Eukaryota</taxon>
        <taxon>Viridiplantae</taxon>
        <taxon>Chlorophyta</taxon>
        <taxon>core chlorophytes</taxon>
        <taxon>Trebouxiophyceae</taxon>
        <taxon>Chlorellales</taxon>
        <taxon>Chlorellaceae</taxon>
        <taxon>Chlorella clade</taxon>
        <taxon>Chlorella</taxon>
    </lineage>
</organism>
<dbReference type="SMART" id="SM01411">
    <property type="entry name" value="Ephrin_rec_like"/>
    <property type="match status" value="3"/>
</dbReference>